<sequence>MIKKIFFPLLIVLVLLLAACSKESSTEKETTIKYWSMWNKGEPQQVVLQKVIDDYEEANPDVKVDVQWMGRQVMSKVRNAALGGNAPDLTEQSGAEVEGTLFKNDLAEPLDELLSMKIPNEGTPFQDVFIDEMLSFYQQDNKTYFIPYEIISSGFHYNENAFKEYGIEPPKTWGEFIKVNEKLKSEGVAPLAQDGNIDFYNAYYFYWLVERLMGPGALLEAAGDKTGETWTKPGYLEAAKKVQELVDNGYFADGYKGSQYPAAQTAWASGDAGMILNGSWLSSETAKYSSKDFVYKAFPFPEMEGGEGSYDQAELYLIGWVAPKGSNKEAVQDFLAFAMQKKYQEKIVSDTKNISTRKDLEAPAALEDFREIVVNASSYHKEYDGLQAEYPQWWKTVFLPLDDKLVFGEITAEEFIKELKKQTKDYWSKQ</sequence>
<reference evidence="7 8" key="1">
    <citation type="submission" date="2021-01" db="EMBL/GenBank/DDBJ databases">
        <title>Genomic Encyclopedia of Type Strains, Phase IV (KMG-IV): sequencing the most valuable type-strain genomes for metagenomic binning, comparative biology and taxonomic classification.</title>
        <authorList>
            <person name="Goeker M."/>
        </authorList>
    </citation>
    <scope>NUCLEOTIDE SEQUENCE [LARGE SCALE GENOMIC DNA]</scope>
    <source>
        <strain evidence="7 8">DSM 24834</strain>
    </source>
</reference>
<dbReference type="PANTHER" id="PTHR43649">
    <property type="entry name" value="ARABINOSE-BINDING PROTEIN-RELATED"/>
    <property type="match status" value="1"/>
</dbReference>
<dbReference type="Proteomes" id="UP001646157">
    <property type="component" value="Unassembled WGS sequence"/>
</dbReference>
<proteinExistence type="predicted"/>
<evidence type="ECO:0000256" key="1">
    <source>
        <dbReference type="ARBA" id="ARBA00022475"/>
    </source>
</evidence>
<accession>A0ABS2NJ70</accession>
<keyword evidence="4" id="KW-0564">Palmitate</keyword>
<evidence type="ECO:0000256" key="6">
    <source>
        <dbReference type="SAM" id="SignalP"/>
    </source>
</evidence>
<evidence type="ECO:0000256" key="3">
    <source>
        <dbReference type="ARBA" id="ARBA00023136"/>
    </source>
</evidence>
<keyword evidence="3" id="KW-0472">Membrane</keyword>
<comment type="caution">
    <text evidence="7">The sequence shown here is derived from an EMBL/GenBank/DDBJ whole genome shotgun (WGS) entry which is preliminary data.</text>
</comment>
<feature type="signal peptide" evidence="6">
    <location>
        <begin position="1"/>
        <end position="24"/>
    </location>
</feature>
<dbReference type="InterPro" id="IPR050490">
    <property type="entry name" value="Bact_solute-bd_prot1"/>
</dbReference>
<keyword evidence="1" id="KW-1003">Cell membrane</keyword>
<dbReference type="Gene3D" id="3.40.190.10">
    <property type="entry name" value="Periplasmic binding protein-like II"/>
    <property type="match status" value="2"/>
</dbReference>
<keyword evidence="2 6" id="KW-0732">Signal</keyword>
<feature type="chain" id="PRO_5047526043" evidence="6">
    <location>
        <begin position="25"/>
        <end position="430"/>
    </location>
</feature>
<dbReference type="Pfam" id="PF13416">
    <property type="entry name" value="SBP_bac_8"/>
    <property type="match status" value="1"/>
</dbReference>
<evidence type="ECO:0000313" key="8">
    <source>
        <dbReference type="Proteomes" id="UP001646157"/>
    </source>
</evidence>
<dbReference type="InterPro" id="IPR006059">
    <property type="entry name" value="SBP"/>
</dbReference>
<dbReference type="PROSITE" id="PS51257">
    <property type="entry name" value="PROKAR_LIPOPROTEIN"/>
    <property type="match status" value="1"/>
</dbReference>
<dbReference type="SUPFAM" id="SSF53850">
    <property type="entry name" value="Periplasmic binding protein-like II"/>
    <property type="match status" value="1"/>
</dbReference>
<protein>
    <submittedName>
        <fullName evidence="7">Raffinose/stachyose/melibiose transport system substrate-binding protein</fullName>
    </submittedName>
</protein>
<dbReference type="PANTHER" id="PTHR43649:SF33">
    <property type="entry name" value="POLYGALACTURONAN_RHAMNOGALACTURONAN-BINDING PROTEIN YTCQ"/>
    <property type="match status" value="1"/>
</dbReference>
<evidence type="ECO:0000256" key="2">
    <source>
        <dbReference type="ARBA" id="ARBA00022729"/>
    </source>
</evidence>
<evidence type="ECO:0000256" key="5">
    <source>
        <dbReference type="ARBA" id="ARBA00023288"/>
    </source>
</evidence>
<gene>
    <name evidence="7" type="ORF">JOC86_004485</name>
</gene>
<organism evidence="7 8">
    <name type="scientific">Rossellomorea pakistanensis</name>
    <dbReference type="NCBI Taxonomy" id="992288"/>
    <lineage>
        <taxon>Bacteria</taxon>
        <taxon>Bacillati</taxon>
        <taxon>Bacillota</taxon>
        <taxon>Bacilli</taxon>
        <taxon>Bacillales</taxon>
        <taxon>Bacillaceae</taxon>
        <taxon>Rossellomorea</taxon>
    </lineage>
</organism>
<evidence type="ECO:0000313" key="7">
    <source>
        <dbReference type="EMBL" id="MBM7587910.1"/>
    </source>
</evidence>
<dbReference type="RefSeq" id="WP_205175099.1">
    <property type="nucleotide sequence ID" value="NZ_JAFBDZ010000006.1"/>
</dbReference>
<evidence type="ECO:0000256" key="4">
    <source>
        <dbReference type="ARBA" id="ARBA00023139"/>
    </source>
</evidence>
<keyword evidence="8" id="KW-1185">Reference proteome</keyword>
<dbReference type="EMBL" id="JAFBDZ010000006">
    <property type="protein sequence ID" value="MBM7587910.1"/>
    <property type="molecule type" value="Genomic_DNA"/>
</dbReference>
<name>A0ABS2NJ70_9BACI</name>
<keyword evidence="5" id="KW-0449">Lipoprotein</keyword>